<organism evidence="1 2">
    <name type="scientific">Candidatus Faecivivens stercoripullorum</name>
    <dbReference type="NCBI Taxonomy" id="2840805"/>
    <lineage>
        <taxon>Bacteria</taxon>
        <taxon>Bacillati</taxon>
        <taxon>Bacillota</taxon>
        <taxon>Clostridia</taxon>
        <taxon>Eubacteriales</taxon>
        <taxon>Oscillospiraceae</taxon>
        <taxon>Oscillospiraceae incertae sedis</taxon>
        <taxon>Candidatus Faecivivens</taxon>
    </lineage>
</organism>
<dbReference type="EMBL" id="DVLW01000092">
    <property type="protein sequence ID" value="HIT94197.1"/>
    <property type="molecule type" value="Genomic_DNA"/>
</dbReference>
<proteinExistence type="predicted"/>
<evidence type="ECO:0000313" key="1">
    <source>
        <dbReference type="EMBL" id="HIT94197.1"/>
    </source>
</evidence>
<reference evidence="1" key="2">
    <citation type="journal article" date="2021" name="PeerJ">
        <title>Extensive microbial diversity within the chicken gut microbiome revealed by metagenomics and culture.</title>
        <authorList>
            <person name="Gilroy R."/>
            <person name="Ravi A."/>
            <person name="Getino M."/>
            <person name="Pursley I."/>
            <person name="Horton D.L."/>
            <person name="Alikhan N.F."/>
            <person name="Baker D."/>
            <person name="Gharbi K."/>
            <person name="Hall N."/>
            <person name="Watson M."/>
            <person name="Adriaenssens E.M."/>
            <person name="Foster-Nyarko E."/>
            <person name="Jarju S."/>
            <person name="Secka A."/>
            <person name="Antonio M."/>
            <person name="Oren A."/>
            <person name="Chaudhuri R.R."/>
            <person name="La Ragione R."/>
            <person name="Hildebrand F."/>
            <person name="Pallen M.J."/>
        </authorList>
    </citation>
    <scope>NUCLEOTIDE SEQUENCE</scope>
    <source>
        <strain evidence="1">ChiBcec7-5410</strain>
    </source>
</reference>
<gene>
    <name evidence="1" type="ORF">IAC43_03355</name>
</gene>
<name>A0A9D1KSI7_9FIRM</name>
<dbReference type="AlphaFoldDB" id="A0A9D1KSI7"/>
<sequence>MLQIIFQLVDHETVPACCIDKTGMILHANSAALDISPLCTTMYLSEFLPDFFPADGFQPDYEQFASQQTLLDGAGNRLELCRFGDWFLCRIQPAVESKNGAAPYTDGTAEVARIRQAAVNLLQHNSSAEDQLYDMYEDFERKQAVSLCKTMTGSLHTGSMDARRIILGCNRLEISYLGSFFLYPPQRIDLGDALTTLVSDIRERLPGLKMTVETEIDPLPMNVSINWELFRRALLEAFRMAAVSAEHRNGTTLFGVMLTREKKSAVITLSENTYLLPAKDDLPPEKVNREESMLFIRRVVEYFHGEVTTGETSTGDDQMQIRLPILPFERNTAPTLMVHNRTEYNYTTRVMTSDVLVYLESFTEPED</sequence>
<reference evidence="1" key="1">
    <citation type="submission" date="2020-10" db="EMBL/GenBank/DDBJ databases">
        <authorList>
            <person name="Gilroy R."/>
        </authorList>
    </citation>
    <scope>NUCLEOTIDE SEQUENCE</scope>
    <source>
        <strain evidence="1">ChiBcec7-5410</strain>
    </source>
</reference>
<comment type="caution">
    <text evidence="1">The sequence shown here is derived from an EMBL/GenBank/DDBJ whole genome shotgun (WGS) entry which is preliminary data.</text>
</comment>
<accession>A0A9D1KSI7</accession>
<dbReference type="Proteomes" id="UP000824160">
    <property type="component" value="Unassembled WGS sequence"/>
</dbReference>
<protein>
    <submittedName>
        <fullName evidence="1">Uncharacterized protein</fullName>
    </submittedName>
</protein>
<evidence type="ECO:0000313" key="2">
    <source>
        <dbReference type="Proteomes" id="UP000824160"/>
    </source>
</evidence>